<evidence type="ECO:0000256" key="2">
    <source>
        <dbReference type="ARBA" id="ARBA00022553"/>
    </source>
</evidence>
<evidence type="ECO:0000313" key="13">
    <source>
        <dbReference type="Proteomes" id="UP000176377"/>
    </source>
</evidence>
<dbReference type="PANTHER" id="PTHR42861">
    <property type="entry name" value="CALCIUM-TRANSPORTING ATPASE"/>
    <property type="match status" value="1"/>
</dbReference>
<keyword evidence="4" id="KW-0547">Nucleotide-binding</keyword>
<name>A0A1F6DFE0_9BACT</name>
<dbReference type="InterPro" id="IPR044492">
    <property type="entry name" value="P_typ_ATPase_HD_dom"/>
</dbReference>
<dbReference type="SMART" id="SM00831">
    <property type="entry name" value="Cation_ATPase_N"/>
    <property type="match status" value="1"/>
</dbReference>
<protein>
    <recommendedName>
        <fullName evidence="11">Cation-transporting P-type ATPase N-terminal domain-containing protein</fullName>
    </recommendedName>
</protein>
<dbReference type="NCBIfam" id="TIGR01494">
    <property type="entry name" value="ATPase_P-type"/>
    <property type="match status" value="2"/>
</dbReference>
<evidence type="ECO:0000259" key="11">
    <source>
        <dbReference type="SMART" id="SM00831"/>
    </source>
</evidence>
<dbReference type="GO" id="GO:0012505">
    <property type="term" value="C:endomembrane system"/>
    <property type="evidence" value="ECO:0007669"/>
    <property type="project" value="UniProtKB-SubCell"/>
</dbReference>
<dbReference type="InterPro" id="IPR023299">
    <property type="entry name" value="ATPase_P-typ_cyto_dom_N"/>
</dbReference>
<feature type="non-terminal residue" evidence="12">
    <location>
        <position position="726"/>
    </location>
</feature>
<evidence type="ECO:0000256" key="10">
    <source>
        <dbReference type="SAM" id="Phobius"/>
    </source>
</evidence>
<dbReference type="Gene3D" id="2.70.150.10">
    <property type="entry name" value="Calcium-transporting ATPase, cytoplasmic transduction domain A"/>
    <property type="match status" value="1"/>
</dbReference>
<evidence type="ECO:0000256" key="3">
    <source>
        <dbReference type="ARBA" id="ARBA00022692"/>
    </source>
</evidence>
<sequence length="726" mass="79101">MKALNQDRGYHALSVEETLSALATSVHGLTDYDAQGRQNTYGKNTLPQERRLSMARLLLEQFRSPLMMIVLLAAVFSFLIGHSTDAIFIMVVVMINAIVSFFQEYKAETALAQLRQSMEFFCRVIRADHKKEILAHDLVPGDIVEIVAGDRIPADGRLIVAENIEINEALLTGESAAVEKKTTVVTEETILPDRTDMVFSGTVVEEGGGRFVVTAIGVHTQVGSISRLLAGQEETATPLQRKFLSFSRVIGAAVIGSVALFSLIGLLRGGSVETIFVTATALIVSAVPEGLLPAITVVLVLGMRRLARQKALVRKLTANEAMGAITVICLDKTGTLTEGAMHVSHILAGSAELLNYRDHVAAIGNGTLTLHSKVLEVATLVNEAYVENPEDALAEWVIHGRPTDRALLLAGMQAGISRESFERTHRQRERILFSSAKKYAARMYGGEGDRVEIFALGAPEEIIARTHAIDRGSVQLPLHHVENRKLLATVEQLARQGLRVLACAHKVTTRATCAAWTTDEEKLAGLTLVGFVALKDPLRKDVKDSVRRARAAGIRPIIITGDHRNTAESIMEELGINITQDQIMEGKDVERLSDHDLTQRTAHVSIFARVLPVHKIRIVHALQSRGHVVAMVGDGVNDAPALKAADVGIAVASATDITKGVADIVLLDNSFSVIVKAIEQGRLIFDNIRRAVIYLVADDFSELFLFFVSLFFGMPLPLHAAQILWI</sequence>
<feature type="transmembrane region" description="Helical" evidence="10">
    <location>
        <begin position="275"/>
        <end position="301"/>
    </location>
</feature>
<dbReference type="SFLD" id="SFLDF00027">
    <property type="entry name" value="p-type_atpase"/>
    <property type="match status" value="1"/>
</dbReference>
<feature type="domain" description="Cation-transporting P-type ATPase N-terminal" evidence="11">
    <location>
        <begin position="9"/>
        <end position="82"/>
    </location>
</feature>
<dbReference type="Pfam" id="PF13246">
    <property type="entry name" value="Cation_ATPase"/>
    <property type="match status" value="1"/>
</dbReference>
<dbReference type="AlphaFoldDB" id="A0A1F6DFE0"/>
<feature type="transmembrane region" description="Helical" evidence="10">
    <location>
        <begin position="86"/>
        <end position="105"/>
    </location>
</feature>
<dbReference type="InterPro" id="IPR001757">
    <property type="entry name" value="P_typ_ATPase"/>
</dbReference>
<evidence type="ECO:0000256" key="7">
    <source>
        <dbReference type="ARBA" id="ARBA00022967"/>
    </source>
</evidence>
<dbReference type="PROSITE" id="PS00154">
    <property type="entry name" value="ATPASE_E1_E2"/>
    <property type="match status" value="1"/>
</dbReference>
<accession>A0A1F6DFE0</accession>
<organism evidence="12 13">
    <name type="scientific">Candidatus Kaiserbacteria bacterium RIFCSPHIGHO2_01_FULL_56_24</name>
    <dbReference type="NCBI Taxonomy" id="1798487"/>
    <lineage>
        <taxon>Bacteria</taxon>
        <taxon>Candidatus Kaiseribacteriota</taxon>
    </lineage>
</organism>
<comment type="caution">
    <text evidence="12">The sequence shown here is derived from an EMBL/GenBank/DDBJ whole genome shotgun (WGS) entry which is preliminary data.</text>
</comment>
<keyword evidence="2" id="KW-0597">Phosphoprotein</keyword>
<dbReference type="Proteomes" id="UP000176377">
    <property type="component" value="Unassembled WGS sequence"/>
</dbReference>
<evidence type="ECO:0000256" key="6">
    <source>
        <dbReference type="ARBA" id="ARBA00022842"/>
    </source>
</evidence>
<feature type="transmembrane region" description="Helical" evidence="10">
    <location>
        <begin position="703"/>
        <end position="725"/>
    </location>
</feature>
<dbReference type="PRINTS" id="PR00120">
    <property type="entry name" value="HATPASE"/>
</dbReference>
<proteinExistence type="predicted"/>
<keyword evidence="8 10" id="KW-1133">Transmembrane helix</keyword>
<dbReference type="InterPro" id="IPR004014">
    <property type="entry name" value="ATPase_P-typ_cation-transptr_N"/>
</dbReference>
<comment type="subcellular location">
    <subcellularLocation>
        <location evidence="1">Endomembrane system</location>
        <topology evidence="1">Multi-pass membrane protein</topology>
    </subcellularLocation>
</comment>
<keyword evidence="3 10" id="KW-0812">Transmembrane</keyword>
<dbReference type="PRINTS" id="PR00119">
    <property type="entry name" value="CATATPASE"/>
</dbReference>
<evidence type="ECO:0000256" key="1">
    <source>
        <dbReference type="ARBA" id="ARBA00004127"/>
    </source>
</evidence>
<dbReference type="InterPro" id="IPR023298">
    <property type="entry name" value="ATPase_P-typ_TM_dom_sf"/>
</dbReference>
<feature type="transmembrane region" description="Helical" evidence="10">
    <location>
        <begin position="249"/>
        <end position="269"/>
    </location>
</feature>
<evidence type="ECO:0000256" key="8">
    <source>
        <dbReference type="ARBA" id="ARBA00022989"/>
    </source>
</evidence>
<dbReference type="InterPro" id="IPR036412">
    <property type="entry name" value="HAD-like_sf"/>
</dbReference>
<dbReference type="Pfam" id="PF00122">
    <property type="entry name" value="E1-E2_ATPase"/>
    <property type="match status" value="1"/>
</dbReference>
<dbReference type="GO" id="GO:0016020">
    <property type="term" value="C:membrane"/>
    <property type="evidence" value="ECO:0007669"/>
    <property type="project" value="InterPro"/>
</dbReference>
<dbReference type="SFLD" id="SFLDG00002">
    <property type="entry name" value="C1.7:_P-type_atpase_like"/>
    <property type="match status" value="1"/>
</dbReference>
<dbReference type="Pfam" id="PF00690">
    <property type="entry name" value="Cation_ATPase_N"/>
    <property type="match status" value="1"/>
</dbReference>
<dbReference type="InterPro" id="IPR023214">
    <property type="entry name" value="HAD_sf"/>
</dbReference>
<dbReference type="Gene3D" id="3.40.1110.10">
    <property type="entry name" value="Calcium-transporting ATPase, cytoplasmic domain N"/>
    <property type="match status" value="1"/>
</dbReference>
<feature type="transmembrane region" description="Helical" evidence="10">
    <location>
        <begin position="62"/>
        <end position="80"/>
    </location>
</feature>
<keyword evidence="9 10" id="KW-0472">Membrane</keyword>
<dbReference type="GO" id="GO:0016887">
    <property type="term" value="F:ATP hydrolysis activity"/>
    <property type="evidence" value="ECO:0007669"/>
    <property type="project" value="InterPro"/>
</dbReference>
<dbReference type="SUPFAM" id="SSF81653">
    <property type="entry name" value="Calcium ATPase, transduction domain A"/>
    <property type="match status" value="1"/>
</dbReference>
<dbReference type="SUPFAM" id="SSF56784">
    <property type="entry name" value="HAD-like"/>
    <property type="match status" value="1"/>
</dbReference>
<evidence type="ECO:0000256" key="5">
    <source>
        <dbReference type="ARBA" id="ARBA00022840"/>
    </source>
</evidence>
<dbReference type="Gene3D" id="1.20.1110.10">
    <property type="entry name" value="Calcium-transporting ATPase, transmembrane domain"/>
    <property type="match status" value="1"/>
</dbReference>
<keyword evidence="6" id="KW-0460">Magnesium</keyword>
<keyword evidence="7" id="KW-1278">Translocase</keyword>
<dbReference type="Gene3D" id="3.40.50.1000">
    <property type="entry name" value="HAD superfamily/HAD-like"/>
    <property type="match status" value="1"/>
</dbReference>
<dbReference type="InterPro" id="IPR008250">
    <property type="entry name" value="ATPase_P-typ_transduc_dom_A_sf"/>
</dbReference>
<keyword evidence="5" id="KW-0067">ATP-binding</keyword>
<reference evidence="12 13" key="1">
    <citation type="journal article" date="2016" name="Nat. Commun.">
        <title>Thousands of microbial genomes shed light on interconnected biogeochemical processes in an aquifer system.</title>
        <authorList>
            <person name="Anantharaman K."/>
            <person name="Brown C.T."/>
            <person name="Hug L.A."/>
            <person name="Sharon I."/>
            <person name="Castelle C.J."/>
            <person name="Probst A.J."/>
            <person name="Thomas B.C."/>
            <person name="Singh A."/>
            <person name="Wilkins M.J."/>
            <person name="Karaoz U."/>
            <person name="Brodie E.L."/>
            <person name="Williams K.H."/>
            <person name="Hubbard S.S."/>
            <person name="Banfield J.F."/>
        </authorList>
    </citation>
    <scope>NUCLEOTIDE SEQUENCE [LARGE SCALE GENOMIC DNA]</scope>
</reference>
<dbReference type="EMBL" id="MFLA01000014">
    <property type="protein sequence ID" value="OGG60086.1"/>
    <property type="molecule type" value="Genomic_DNA"/>
</dbReference>
<dbReference type="SUPFAM" id="SSF81660">
    <property type="entry name" value="Metal cation-transporting ATPase, ATP-binding domain N"/>
    <property type="match status" value="1"/>
</dbReference>
<dbReference type="GO" id="GO:0005524">
    <property type="term" value="F:ATP binding"/>
    <property type="evidence" value="ECO:0007669"/>
    <property type="project" value="UniProtKB-KW"/>
</dbReference>
<dbReference type="Pfam" id="PF08282">
    <property type="entry name" value="Hydrolase_3"/>
    <property type="match status" value="1"/>
</dbReference>
<dbReference type="SUPFAM" id="SSF81665">
    <property type="entry name" value="Calcium ATPase, transmembrane domain M"/>
    <property type="match status" value="1"/>
</dbReference>
<dbReference type="InterPro" id="IPR059000">
    <property type="entry name" value="ATPase_P-type_domA"/>
</dbReference>
<dbReference type="SFLD" id="SFLDS00003">
    <property type="entry name" value="Haloacid_Dehalogenase"/>
    <property type="match status" value="1"/>
</dbReference>
<evidence type="ECO:0000256" key="4">
    <source>
        <dbReference type="ARBA" id="ARBA00022741"/>
    </source>
</evidence>
<evidence type="ECO:0000256" key="9">
    <source>
        <dbReference type="ARBA" id="ARBA00023136"/>
    </source>
</evidence>
<dbReference type="InterPro" id="IPR018303">
    <property type="entry name" value="ATPase_P-typ_P_site"/>
</dbReference>
<dbReference type="FunFam" id="2.70.150.10:FF:000160">
    <property type="entry name" value="Sarcoplasmic/endoplasmic reticulum calcium ATPase 1"/>
    <property type="match status" value="1"/>
</dbReference>
<gene>
    <name evidence="12" type="ORF">A2765_03150</name>
</gene>
<evidence type="ECO:0000313" key="12">
    <source>
        <dbReference type="EMBL" id="OGG60086.1"/>
    </source>
</evidence>